<organism evidence="7">
    <name type="scientific">Caldimicrobium thiodismutans</name>
    <dbReference type="NCBI Taxonomy" id="1653476"/>
    <lineage>
        <taxon>Bacteria</taxon>
        <taxon>Pseudomonadati</taxon>
        <taxon>Thermodesulfobacteriota</taxon>
        <taxon>Thermodesulfobacteria</taxon>
        <taxon>Thermodesulfobacteriales</taxon>
        <taxon>Thermodesulfobacteriaceae</taxon>
        <taxon>Caldimicrobium</taxon>
    </lineage>
</organism>
<evidence type="ECO:0000256" key="4">
    <source>
        <dbReference type="ARBA" id="ARBA00023002"/>
    </source>
</evidence>
<feature type="domain" description="FAD dependent oxidoreductase" evidence="6">
    <location>
        <begin position="7"/>
        <end position="394"/>
    </location>
</feature>
<comment type="similarity">
    <text evidence="5">Belongs to the L2HGDH family.</text>
</comment>
<evidence type="ECO:0000313" key="7">
    <source>
        <dbReference type="EMBL" id="HGV55294.1"/>
    </source>
</evidence>
<dbReference type="InterPro" id="IPR006076">
    <property type="entry name" value="FAD-dep_OxRdtase"/>
</dbReference>
<dbReference type="Pfam" id="PF01266">
    <property type="entry name" value="DAO"/>
    <property type="match status" value="1"/>
</dbReference>
<dbReference type="GO" id="GO:0005737">
    <property type="term" value="C:cytoplasm"/>
    <property type="evidence" value="ECO:0007669"/>
    <property type="project" value="TreeGrafter"/>
</dbReference>
<gene>
    <name evidence="7" type="primary">lhgO</name>
    <name evidence="7" type="ORF">ENT73_04310</name>
</gene>
<evidence type="ECO:0000256" key="3">
    <source>
        <dbReference type="ARBA" id="ARBA00022827"/>
    </source>
</evidence>
<dbReference type="NCBIfam" id="NF008726">
    <property type="entry name" value="PRK11728.1"/>
    <property type="match status" value="1"/>
</dbReference>
<proteinExistence type="inferred from homology"/>
<dbReference type="PANTHER" id="PTHR43104:SF2">
    <property type="entry name" value="L-2-HYDROXYGLUTARATE DEHYDROGENASE, MITOCHONDRIAL"/>
    <property type="match status" value="1"/>
</dbReference>
<keyword evidence="3" id="KW-0274">FAD</keyword>
<dbReference type="Gene3D" id="3.50.50.60">
    <property type="entry name" value="FAD/NAD(P)-binding domain"/>
    <property type="match status" value="1"/>
</dbReference>
<dbReference type="SUPFAM" id="SSF51905">
    <property type="entry name" value="FAD/NAD(P)-binding domain"/>
    <property type="match status" value="1"/>
</dbReference>
<dbReference type="EMBL" id="DSZU01000073">
    <property type="protein sequence ID" value="HGV55294.1"/>
    <property type="molecule type" value="Genomic_DNA"/>
</dbReference>
<name>A0A832GP18_9BACT</name>
<evidence type="ECO:0000256" key="5">
    <source>
        <dbReference type="ARBA" id="ARBA00037941"/>
    </source>
</evidence>
<dbReference type="AlphaFoldDB" id="A0A832GP18"/>
<evidence type="ECO:0000259" key="6">
    <source>
        <dbReference type="Pfam" id="PF01266"/>
    </source>
</evidence>
<comment type="cofactor">
    <cofactor evidence="1">
        <name>FAD</name>
        <dbReference type="ChEBI" id="CHEBI:57692"/>
    </cofactor>
</comment>
<dbReference type="EC" id="1.1.3.-" evidence="7"/>
<accession>A0A832GP18</accession>
<sequence>MRKLKVDYIIIGAGIMGLSIAKSLLDVKPRARVMIVEKERELGLHASGRNSGVLHAGFYYHPDSLKAKFTKQGNEELAKFCEKKGLRINRCGKVVVAKDEKDLEILYELKRRGEANGVELHVVDEKELREIEPNAKTFQKALWSPNTAVVDPREVISCIADELKAKGVILELGRTYQGRVGKQAISVGDVTIEFGRLVNTAGLYADKIAKDFGFSRDYVLIPFKGLYLNYRGEDKFIRTNIYPVPDIRKPFLGVHFTLRVDGRIKLGPTAMPCFWRENYFGLSGFRLYEFLETTFWNLKLLFKSSLVRTTAFEEFKKYVKSYLIREGLRLIRQMGNTSLWEWAPTGIRAQLVNVRTFELVQDFIVEGDEESVHILNAVSPAFTASLPFARYVVEKFL</sequence>
<reference evidence="7" key="1">
    <citation type="journal article" date="2020" name="mSystems">
        <title>Genome- and Community-Level Interaction Insights into Carbon Utilization and Element Cycling Functions of Hydrothermarchaeota in Hydrothermal Sediment.</title>
        <authorList>
            <person name="Zhou Z."/>
            <person name="Liu Y."/>
            <person name="Xu W."/>
            <person name="Pan J."/>
            <person name="Luo Z.H."/>
            <person name="Li M."/>
        </authorList>
    </citation>
    <scope>NUCLEOTIDE SEQUENCE [LARGE SCALE GENOMIC DNA]</scope>
    <source>
        <strain evidence="7">SpSt-605</strain>
    </source>
</reference>
<keyword evidence="4 7" id="KW-0560">Oxidoreductase</keyword>
<keyword evidence="2" id="KW-0285">Flavoprotein</keyword>
<comment type="caution">
    <text evidence="7">The sequence shown here is derived from an EMBL/GenBank/DDBJ whole genome shotgun (WGS) entry which is preliminary data.</text>
</comment>
<dbReference type="GO" id="GO:0047545">
    <property type="term" value="F:(S)-2-hydroxyglutarate dehydrogenase activity"/>
    <property type="evidence" value="ECO:0007669"/>
    <property type="project" value="TreeGrafter"/>
</dbReference>
<evidence type="ECO:0000256" key="2">
    <source>
        <dbReference type="ARBA" id="ARBA00022630"/>
    </source>
</evidence>
<dbReference type="PANTHER" id="PTHR43104">
    <property type="entry name" value="L-2-HYDROXYGLUTARATE DEHYDROGENASE, MITOCHONDRIAL"/>
    <property type="match status" value="1"/>
</dbReference>
<dbReference type="InterPro" id="IPR036188">
    <property type="entry name" value="FAD/NAD-bd_sf"/>
</dbReference>
<protein>
    <submittedName>
        <fullName evidence="7">L-2-hydroxyglutarate oxidase</fullName>
        <ecNumber evidence="7">1.1.3.-</ecNumber>
    </submittedName>
</protein>
<dbReference type="Gene3D" id="3.30.9.10">
    <property type="entry name" value="D-Amino Acid Oxidase, subunit A, domain 2"/>
    <property type="match status" value="1"/>
</dbReference>
<evidence type="ECO:0000256" key="1">
    <source>
        <dbReference type="ARBA" id="ARBA00001974"/>
    </source>
</evidence>